<name>A0A941D9N1_9MICO</name>
<comment type="caution">
    <text evidence="5">The sequence shown here is derived from an EMBL/GenBank/DDBJ whole genome shotgun (WGS) entry which is preliminary data.</text>
</comment>
<feature type="chain" id="PRO_5037635592" evidence="4">
    <location>
        <begin position="24"/>
        <end position="402"/>
    </location>
</feature>
<dbReference type="SUPFAM" id="SSF53474">
    <property type="entry name" value="alpha/beta-Hydrolases"/>
    <property type="match status" value="2"/>
</dbReference>
<feature type="signal peptide" evidence="4">
    <location>
        <begin position="1"/>
        <end position="23"/>
    </location>
</feature>
<evidence type="ECO:0000313" key="6">
    <source>
        <dbReference type="Proteomes" id="UP000677016"/>
    </source>
</evidence>
<organism evidence="5 6">
    <name type="scientific">Phycicoccus avicenniae</name>
    <dbReference type="NCBI Taxonomy" id="2828860"/>
    <lineage>
        <taxon>Bacteria</taxon>
        <taxon>Bacillati</taxon>
        <taxon>Actinomycetota</taxon>
        <taxon>Actinomycetes</taxon>
        <taxon>Micrococcales</taxon>
        <taxon>Intrasporangiaceae</taxon>
        <taxon>Phycicoccus</taxon>
    </lineage>
</organism>
<feature type="region of interest" description="Disordered" evidence="3">
    <location>
        <begin position="311"/>
        <end position="344"/>
    </location>
</feature>
<evidence type="ECO:0000256" key="1">
    <source>
        <dbReference type="ARBA" id="ARBA00022729"/>
    </source>
</evidence>
<evidence type="ECO:0000256" key="2">
    <source>
        <dbReference type="ARBA" id="ARBA00022801"/>
    </source>
</evidence>
<dbReference type="InterPro" id="IPR050955">
    <property type="entry name" value="Plant_Biomass_Hydrol_Est"/>
</dbReference>
<keyword evidence="6" id="KW-1185">Reference proteome</keyword>
<proteinExistence type="predicted"/>
<dbReference type="AlphaFoldDB" id="A0A941D9N1"/>
<dbReference type="NCBIfam" id="TIGR01840">
    <property type="entry name" value="esterase_phb"/>
    <property type="match status" value="1"/>
</dbReference>
<evidence type="ECO:0000256" key="4">
    <source>
        <dbReference type="SAM" id="SignalP"/>
    </source>
</evidence>
<evidence type="ECO:0000313" key="5">
    <source>
        <dbReference type="EMBL" id="MBR7744310.1"/>
    </source>
</evidence>
<dbReference type="EMBL" id="JAGSNF010000019">
    <property type="protein sequence ID" value="MBR7744310.1"/>
    <property type="molecule type" value="Genomic_DNA"/>
</dbReference>
<gene>
    <name evidence="5" type="ORF">KC207_13530</name>
</gene>
<sequence>MLLLATLLAAAAVVLVRPPDARAAQLEQVPSFGSNPGALAMYGYRPDGLPAGAPVVLALHGCTQDAPTFFAQSGWREMADRYGFALVLAQQSTANNSSRCFTWFETGDTTRGQGEAASIASMLQHAVSAWGVDGSRAYVTGLSAGGAMAAVMLATYPDRFAGGSTDAGLPYRCATSMVSAFSCLNPGVDRTPRAWGDLVRAASSFSGPRPVVSIWQGTSDTTVVPRNATELRDQFTDVAGVGQAPTSTGTIAPGVTWEDHAGAVRVTRVEGMGHGTPVDPGSGPQQCGTAGAYFLDTVCAAYHDVRFFGLDDGTAPEPTPTPTPTGTPTATPSPTPTPTATPTVTPTAACVTSSNYTHVVEGRAYQSGGYAFARGSEENLGLYNTFYTATLRETSPGFWERC</sequence>
<accession>A0A941D9N1</accession>
<dbReference type="InterPro" id="IPR029058">
    <property type="entry name" value="AB_hydrolase_fold"/>
</dbReference>
<dbReference type="PANTHER" id="PTHR43037">
    <property type="entry name" value="UNNAMED PRODUCT-RELATED"/>
    <property type="match status" value="1"/>
</dbReference>
<dbReference type="Pfam" id="PF10503">
    <property type="entry name" value="Esterase_PHB"/>
    <property type="match status" value="1"/>
</dbReference>
<dbReference type="Gene3D" id="3.40.50.1820">
    <property type="entry name" value="alpha/beta hydrolase"/>
    <property type="match status" value="1"/>
</dbReference>
<keyword evidence="1 4" id="KW-0732">Signal</keyword>
<feature type="compositionally biased region" description="Pro residues" evidence="3">
    <location>
        <begin position="317"/>
        <end position="339"/>
    </location>
</feature>
<dbReference type="PANTHER" id="PTHR43037:SF1">
    <property type="entry name" value="BLL1128 PROTEIN"/>
    <property type="match status" value="1"/>
</dbReference>
<dbReference type="Proteomes" id="UP000677016">
    <property type="component" value="Unassembled WGS sequence"/>
</dbReference>
<dbReference type="GO" id="GO:0016787">
    <property type="term" value="F:hydrolase activity"/>
    <property type="evidence" value="ECO:0007669"/>
    <property type="project" value="UniProtKB-KW"/>
</dbReference>
<evidence type="ECO:0000256" key="3">
    <source>
        <dbReference type="SAM" id="MobiDB-lite"/>
    </source>
</evidence>
<protein>
    <submittedName>
        <fullName evidence="5">PHB depolymerase family esterase</fullName>
    </submittedName>
</protein>
<reference evidence="5" key="1">
    <citation type="submission" date="2021-04" db="EMBL/GenBank/DDBJ databases">
        <title>Phycicoccus avicenniae sp. nov., a novel endophytic actinomycetes isolated from branch of Avicennia mariana.</title>
        <authorList>
            <person name="Tuo L."/>
        </authorList>
    </citation>
    <scope>NUCLEOTIDE SEQUENCE</scope>
    <source>
        <strain evidence="5">BSK3Z-2</strain>
    </source>
</reference>
<keyword evidence="2" id="KW-0378">Hydrolase</keyword>
<dbReference type="GO" id="GO:0005576">
    <property type="term" value="C:extracellular region"/>
    <property type="evidence" value="ECO:0007669"/>
    <property type="project" value="InterPro"/>
</dbReference>
<dbReference type="InterPro" id="IPR010126">
    <property type="entry name" value="Esterase_phb"/>
</dbReference>